<name>A0A8I0HQS5_9CORY</name>
<dbReference type="EMBL" id="JACSPR010000006">
    <property type="protein sequence ID" value="MBD8030653.1"/>
    <property type="molecule type" value="Genomic_DNA"/>
</dbReference>
<accession>A0A8I0HQS5</accession>
<dbReference type="InterPro" id="IPR014465">
    <property type="entry name" value="UCP012622"/>
</dbReference>
<evidence type="ECO:0000313" key="3">
    <source>
        <dbReference type="Proteomes" id="UP000650224"/>
    </source>
</evidence>
<dbReference type="Proteomes" id="UP000650224">
    <property type="component" value="Unassembled WGS sequence"/>
</dbReference>
<dbReference type="Pfam" id="PF04167">
    <property type="entry name" value="DUF402"/>
    <property type="match status" value="1"/>
</dbReference>
<keyword evidence="3" id="KW-1185">Reference proteome</keyword>
<sequence length="179" mass="20086">MTDLHPVKQETFDTSGRVNTDPKGFLREVDTFTVTDFGLYMARGADHPRFGYLESWLLPELGLRANIFHFREGVDERQDYYIDIAEINVEDGVWTARDLYVDLISVCGEPITVRDIDELAAATSAGLISAEDAERAIDATLNAVEGITRHGDDPMQWLRSRGIELTWADASQVRLVPAQ</sequence>
<dbReference type="InterPro" id="IPR035930">
    <property type="entry name" value="FomD-like_sf"/>
</dbReference>
<reference evidence="2 3" key="1">
    <citation type="submission" date="2020-08" db="EMBL/GenBank/DDBJ databases">
        <title>A Genomic Blueprint of the Chicken Gut Microbiome.</title>
        <authorList>
            <person name="Gilroy R."/>
            <person name="Ravi A."/>
            <person name="Getino M."/>
            <person name="Pursley I."/>
            <person name="Horton D.L."/>
            <person name="Alikhan N.-F."/>
            <person name="Baker D."/>
            <person name="Gharbi K."/>
            <person name="Hall N."/>
            <person name="Watson M."/>
            <person name="Adriaenssens E.M."/>
            <person name="Foster-Nyarko E."/>
            <person name="Jarju S."/>
            <person name="Secka A."/>
            <person name="Antonio M."/>
            <person name="Oren A."/>
            <person name="Chaudhuri R."/>
            <person name="La Ragione R.M."/>
            <person name="Hildebrand F."/>
            <person name="Pallen M.J."/>
        </authorList>
    </citation>
    <scope>NUCLEOTIDE SEQUENCE [LARGE SCALE GENOMIC DNA]</scope>
    <source>
        <strain evidence="2 3">Sa1YVA5</strain>
    </source>
</reference>
<comment type="caution">
    <text evidence="2">The sequence shown here is derived from an EMBL/GenBank/DDBJ whole genome shotgun (WGS) entry which is preliminary data.</text>
</comment>
<proteinExistence type="predicted"/>
<dbReference type="InterPro" id="IPR007295">
    <property type="entry name" value="DUF402"/>
</dbReference>
<feature type="domain" description="DUF402" evidence="1">
    <location>
        <begin position="26"/>
        <end position="151"/>
    </location>
</feature>
<protein>
    <submittedName>
        <fullName evidence="2">DUF402 domain-containing protein</fullName>
    </submittedName>
</protein>
<dbReference type="Gene3D" id="2.40.380.10">
    <property type="entry name" value="FomD-like"/>
    <property type="match status" value="1"/>
</dbReference>
<dbReference type="RefSeq" id="WP_191733890.1">
    <property type="nucleotide sequence ID" value="NZ_JACSPR010000006.1"/>
</dbReference>
<evidence type="ECO:0000259" key="1">
    <source>
        <dbReference type="Pfam" id="PF04167"/>
    </source>
</evidence>
<dbReference type="SUPFAM" id="SSF159234">
    <property type="entry name" value="FomD-like"/>
    <property type="match status" value="1"/>
</dbReference>
<evidence type="ECO:0000313" key="2">
    <source>
        <dbReference type="EMBL" id="MBD8030653.1"/>
    </source>
</evidence>
<dbReference type="PIRSF" id="PIRSF012622">
    <property type="entry name" value="UCP012622"/>
    <property type="match status" value="1"/>
</dbReference>
<organism evidence="2 3">
    <name type="scientific">Corynebacterium gallinarum</name>
    <dbReference type="NCBI Taxonomy" id="2762214"/>
    <lineage>
        <taxon>Bacteria</taxon>
        <taxon>Bacillati</taxon>
        <taxon>Actinomycetota</taxon>
        <taxon>Actinomycetes</taxon>
        <taxon>Mycobacteriales</taxon>
        <taxon>Corynebacteriaceae</taxon>
        <taxon>Corynebacterium</taxon>
    </lineage>
</organism>
<gene>
    <name evidence="2" type="ORF">H9627_10035</name>
</gene>
<dbReference type="AlphaFoldDB" id="A0A8I0HQS5"/>